<gene>
    <name evidence="1" type="ORF">BHU25_21255</name>
</gene>
<keyword evidence="2" id="KW-1185">Reference proteome</keyword>
<sequence>MSDNLHSVFDKVVVEVSKAPLDHLDQDAATRFAVALWYFSDAMTESLEQRLQHPGLAPVRKRRLLYLVDRLRRFPVLTPEKAAVMKSFVNQWRCLATTADSLAVRTAEKVNRYDKVAVTWGLTEDVSGLMSKVLEYQTRHFVDAHALPSGYSELCSRKTA</sequence>
<reference evidence="1 2" key="1">
    <citation type="submission" date="2016-10" db="EMBL/GenBank/DDBJ databases">
        <title>Comparative genome analysis of multiple Pseudomonas spp. focuses on biocontrol and plant growth promoting traits.</title>
        <authorList>
            <person name="Tao X.-Y."/>
            <person name="Taylor C.G."/>
        </authorList>
    </citation>
    <scope>NUCLEOTIDE SEQUENCE [LARGE SCALE GENOMIC DNA]</scope>
    <source>
        <strain evidence="1 2">15D11</strain>
    </source>
</reference>
<proteinExistence type="predicted"/>
<dbReference type="Proteomes" id="UP000285286">
    <property type="component" value="Unassembled WGS sequence"/>
</dbReference>
<comment type="caution">
    <text evidence="1">The sequence shown here is derived from an EMBL/GenBank/DDBJ whole genome shotgun (WGS) entry which is preliminary data.</text>
</comment>
<dbReference type="AlphaFoldDB" id="A0A423D1X3"/>
<accession>A0A423D1X3</accession>
<evidence type="ECO:0000313" key="1">
    <source>
        <dbReference type="EMBL" id="ROL65582.1"/>
    </source>
</evidence>
<dbReference type="EMBL" id="MOAM01000032">
    <property type="protein sequence ID" value="ROL65582.1"/>
    <property type="molecule type" value="Genomic_DNA"/>
</dbReference>
<protein>
    <submittedName>
        <fullName evidence="1">Uncharacterized protein</fullName>
    </submittedName>
</protein>
<name>A0A423D1X3_9PSED</name>
<organism evidence="1 2">
    <name type="scientific">Pseudomonas vranovensis</name>
    <dbReference type="NCBI Taxonomy" id="321661"/>
    <lineage>
        <taxon>Bacteria</taxon>
        <taxon>Pseudomonadati</taxon>
        <taxon>Pseudomonadota</taxon>
        <taxon>Gammaproteobacteria</taxon>
        <taxon>Pseudomonadales</taxon>
        <taxon>Pseudomonadaceae</taxon>
        <taxon>Pseudomonas</taxon>
    </lineage>
</organism>
<evidence type="ECO:0000313" key="2">
    <source>
        <dbReference type="Proteomes" id="UP000285286"/>
    </source>
</evidence>